<proteinExistence type="predicted"/>
<evidence type="ECO:0000313" key="2">
    <source>
        <dbReference type="EMBL" id="CAE4588721.1"/>
    </source>
</evidence>
<accession>A0A7S4QQ05</accession>
<dbReference type="SUPFAM" id="SSF53927">
    <property type="entry name" value="Cytidine deaminase-like"/>
    <property type="match status" value="2"/>
</dbReference>
<organism evidence="2">
    <name type="scientific">Alexandrium monilatum</name>
    <dbReference type="NCBI Taxonomy" id="311494"/>
    <lineage>
        <taxon>Eukaryota</taxon>
        <taxon>Sar</taxon>
        <taxon>Alveolata</taxon>
        <taxon>Dinophyceae</taxon>
        <taxon>Gonyaulacales</taxon>
        <taxon>Pyrocystaceae</taxon>
        <taxon>Alexandrium</taxon>
    </lineage>
</organism>
<protein>
    <recommendedName>
        <fullName evidence="3">Cytidine deaminase</fullName>
    </recommendedName>
</protein>
<feature type="region of interest" description="Disordered" evidence="1">
    <location>
        <begin position="1"/>
        <end position="31"/>
    </location>
</feature>
<sequence>MASESGRSRSPPPRDRSGQAQPEPAATVEHDVEAAHRLRRDYAPPRQSKFRVAALLRFTRQDGSMGTIGAVNAEPHDANIRGAICAERAALCRFQREEADRGSRVRRVVCVTDADAPIFPGPLCREFLTATCEPDVEVVAAGTGDSKTLVQPLRELLPLPSIYRRGDQDSMKALGSKLGATAGAPAGGPLAAAYTAAVALARRQEAQAAVFPVLFAAAVVFGDGRVHSAAELKGIEYGCTVDAVSLLLPEMLRSREDVDMPSVFIVQADNFGLAHAPFAAARSLLMEHGFGDVKVCAHTDDGRWAAPIAVRESLPFSNFTELFA</sequence>
<reference evidence="2" key="1">
    <citation type="submission" date="2021-01" db="EMBL/GenBank/DDBJ databases">
        <authorList>
            <person name="Corre E."/>
            <person name="Pelletier E."/>
            <person name="Niang G."/>
            <person name="Scheremetjew M."/>
            <person name="Finn R."/>
            <person name="Kale V."/>
            <person name="Holt S."/>
            <person name="Cochrane G."/>
            <person name="Meng A."/>
            <person name="Brown T."/>
            <person name="Cohen L."/>
        </authorList>
    </citation>
    <scope>NUCLEOTIDE SEQUENCE</scope>
    <source>
        <strain evidence="2">CCMP3105</strain>
    </source>
</reference>
<dbReference type="EMBL" id="HBNR01033653">
    <property type="protein sequence ID" value="CAE4588721.1"/>
    <property type="molecule type" value="Transcribed_RNA"/>
</dbReference>
<evidence type="ECO:0000256" key="1">
    <source>
        <dbReference type="SAM" id="MobiDB-lite"/>
    </source>
</evidence>
<dbReference type="GO" id="GO:0003824">
    <property type="term" value="F:catalytic activity"/>
    <property type="evidence" value="ECO:0007669"/>
    <property type="project" value="InterPro"/>
</dbReference>
<evidence type="ECO:0008006" key="3">
    <source>
        <dbReference type="Google" id="ProtNLM"/>
    </source>
</evidence>
<dbReference type="CDD" id="cd01283">
    <property type="entry name" value="cytidine_deaminase"/>
    <property type="match status" value="1"/>
</dbReference>
<dbReference type="Gene3D" id="3.40.140.10">
    <property type="entry name" value="Cytidine Deaminase, domain 2"/>
    <property type="match status" value="2"/>
</dbReference>
<dbReference type="InterPro" id="IPR016193">
    <property type="entry name" value="Cytidine_deaminase-like"/>
</dbReference>
<gene>
    <name evidence="2" type="ORF">AMON00008_LOCUS23087</name>
</gene>
<dbReference type="AlphaFoldDB" id="A0A7S4QQ05"/>
<name>A0A7S4QQ05_9DINO</name>